<comment type="caution">
    <text evidence="1">The sequence shown here is derived from an EMBL/GenBank/DDBJ whole genome shotgun (WGS) entry which is preliminary data.</text>
</comment>
<dbReference type="EMBL" id="LBTR01000005">
    <property type="protein sequence ID" value="KKQ46111.1"/>
    <property type="molecule type" value="Genomic_DNA"/>
</dbReference>
<evidence type="ECO:0000313" key="1">
    <source>
        <dbReference type="EMBL" id="KKQ46111.1"/>
    </source>
</evidence>
<reference evidence="1 2" key="1">
    <citation type="journal article" date="2015" name="Nature">
        <title>rRNA introns, odd ribosomes, and small enigmatic genomes across a large radiation of phyla.</title>
        <authorList>
            <person name="Brown C.T."/>
            <person name="Hug L.A."/>
            <person name="Thomas B.C."/>
            <person name="Sharon I."/>
            <person name="Castelle C.J."/>
            <person name="Singh A."/>
            <person name="Wilkins M.J."/>
            <person name="Williams K.H."/>
            <person name="Banfield J.F."/>
        </authorList>
    </citation>
    <scope>NUCLEOTIDE SEQUENCE [LARGE SCALE GENOMIC DNA]</scope>
</reference>
<dbReference type="Proteomes" id="UP000034603">
    <property type="component" value="Unassembled WGS sequence"/>
</dbReference>
<proteinExistence type="predicted"/>
<protein>
    <submittedName>
        <fullName evidence="1">Uncharacterized protein</fullName>
    </submittedName>
</protein>
<accession>A0A0G0L081</accession>
<dbReference type="AlphaFoldDB" id="A0A0G0L081"/>
<gene>
    <name evidence="1" type="ORF">US62_C0005G0034</name>
</gene>
<evidence type="ECO:0000313" key="2">
    <source>
        <dbReference type="Proteomes" id="UP000034603"/>
    </source>
</evidence>
<sequence length="81" mass="9168">MIADRIAEKLESLLERSGVLPPLQPIQIHLRPHLSSNDLLFLSQAKRTIDGNPGPVVEASIHHPRSKLRRAEMQTHLDETF</sequence>
<name>A0A0G0L081_9BACT</name>
<organism evidence="1 2">
    <name type="scientific">Candidatus Woesebacteria bacterium GW2011_GWA1_37_8</name>
    <dbReference type="NCBI Taxonomy" id="1618546"/>
    <lineage>
        <taxon>Bacteria</taxon>
        <taxon>Candidatus Woeseibacteriota</taxon>
    </lineage>
</organism>